<feature type="transmembrane region" description="Helical" evidence="7">
    <location>
        <begin position="673"/>
        <end position="695"/>
    </location>
</feature>
<proteinExistence type="inferred from homology"/>
<feature type="transmembrane region" description="Helical" evidence="7">
    <location>
        <begin position="295"/>
        <end position="314"/>
    </location>
</feature>
<dbReference type="VEuPathDB" id="TriTrypDB:LdBPK_030380.1"/>
<accession>A0A504Y1R6</accession>
<organism evidence="8 9">
    <name type="scientific">Leishmania donovani</name>
    <dbReference type="NCBI Taxonomy" id="5661"/>
    <lineage>
        <taxon>Eukaryota</taxon>
        <taxon>Discoba</taxon>
        <taxon>Euglenozoa</taxon>
        <taxon>Kinetoplastea</taxon>
        <taxon>Metakinetoplastina</taxon>
        <taxon>Trypanosomatida</taxon>
        <taxon>Trypanosomatidae</taxon>
        <taxon>Leishmaniinae</taxon>
        <taxon>Leishmania</taxon>
    </lineage>
</organism>
<evidence type="ECO:0000256" key="5">
    <source>
        <dbReference type="ARBA" id="ARBA00023136"/>
    </source>
</evidence>
<reference evidence="9" key="1">
    <citation type="submission" date="2019-02" db="EMBL/GenBank/DDBJ databases">
        <title>FDA dAtabase for Regulatory Grade micrObial Sequences (FDA-ARGOS): Supporting development and validation of Infectious Disease Dx tests.</title>
        <authorList>
            <person name="Duncan R."/>
            <person name="Fisher C."/>
            <person name="Tallon L."/>
            <person name="Sadzewicz L."/>
            <person name="Sengamalay N."/>
            <person name="Ott S."/>
            <person name="Godinez A."/>
            <person name="Nagaraj S."/>
            <person name="Vavikolanu K."/>
            <person name="Nadendla S."/>
            <person name="Aluvathingal J."/>
            <person name="Sichtig H."/>
        </authorList>
    </citation>
    <scope>NUCLEOTIDE SEQUENCE [LARGE SCALE GENOMIC DNA]</scope>
    <source>
        <strain evidence="9">FDAARGOS_361</strain>
    </source>
</reference>
<evidence type="ECO:0000256" key="1">
    <source>
        <dbReference type="ARBA" id="ARBA00004141"/>
    </source>
</evidence>
<evidence type="ECO:0000256" key="6">
    <source>
        <dbReference type="SAM" id="MobiDB-lite"/>
    </source>
</evidence>
<feature type="transmembrane region" description="Helical" evidence="7">
    <location>
        <begin position="701"/>
        <end position="720"/>
    </location>
</feature>
<keyword evidence="3 7" id="KW-0812">Transmembrane</keyword>
<feature type="transmembrane region" description="Helical" evidence="7">
    <location>
        <begin position="242"/>
        <end position="260"/>
    </location>
</feature>
<feature type="region of interest" description="Disordered" evidence="6">
    <location>
        <begin position="353"/>
        <end position="376"/>
    </location>
</feature>
<evidence type="ECO:0000313" key="8">
    <source>
        <dbReference type="EMBL" id="TPP53989.1"/>
    </source>
</evidence>
<dbReference type="GO" id="GO:0015360">
    <property type="term" value="F:acetate:proton symporter activity"/>
    <property type="evidence" value="ECO:0007669"/>
    <property type="project" value="TreeGrafter"/>
</dbReference>
<dbReference type="Proteomes" id="UP000318447">
    <property type="component" value="Unassembled WGS sequence"/>
</dbReference>
<comment type="similarity">
    <text evidence="2">Belongs to the acetate uptake transporter (AceTr) (TC 2.A.96) family.</text>
</comment>
<name>A0A504Y1R6_LEIDO</name>
<dbReference type="VEuPathDB" id="TriTrypDB:LdCL_030008800"/>
<dbReference type="PANTHER" id="PTHR30178">
    <property type="entry name" value="INNER MEMBRANE PROTEIN YAAH"/>
    <property type="match status" value="1"/>
</dbReference>
<feature type="region of interest" description="Disordered" evidence="6">
    <location>
        <begin position="1"/>
        <end position="46"/>
    </location>
</feature>
<evidence type="ECO:0000313" key="9">
    <source>
        <dbReference type="Proteomes" id="UP000318447"/>
    </source>
</evidence>
<dbReference type="EMBL" id="RHLC01000047">
    <property type="protein sequence ID" value="TPP53989.1"/>
    <property type="molecule type" value="Genomic_DNA"/>
</dbReference>
<feature type="transmembrane region" description="Helical" evidence="7">
    <location>
        <begin position="203"/>
        <end position="226"/>
    </location>
</feature>
<feature type="transmembrane region" description="Helical" evidence="7">
    <location>
        <begin position="578"/>
        <end position="602"/>
    </location>
</feature>
<dbReference type="VEuPathDB" id="TriTrypDB:LDHU3_03.0390"/>
<evidence type="ECO:0000256" key="2">
    <source>
        <dbReference type="ARBA" id="ARBA00005587"/>
    </source>
</evidence>
<evidence type="ECO:0000256" key="7">
    <source>
        <dbReference type="SAM" id="Phobius"/>
    </source>
</evidence>
<dbReference type="GO" id="GO:0005886">
    <property type="term" value="C:plasma membrane"/>
    <property type="evidence" value="ECO:0007669"/>
    <property type="project" value="TreeGrafter"/>
</dbReference>
<dbReference type="Pfam" id="PF01184">
    <property type="entry name" value="Gpr1_Fun34_YaaH"/>
    <property type="match status" value="2"/>
</dbReference>
<dbReference type="VEuPathDB" id="TriTrypDB:LdBPK_030360.1"/>
<evidence type="ECO:0000256" key="4">
    <source>
        <dbReference type="ARBA" id="ARBA00022989"/>
    </source>
</evidence>
<comment type="caution">
    <text evidence="8">The sequence shown here is derived from an EMBL/GenBank/DDBJ whole genome shotgun (WGS) entry which is preliminary data.</text>
</comment>
<feature type="transmembrane region" description="Helical" evidence="7">
    <location>
        <begin position="648"/>
        <end position="666"/>
    </location>
</feature>
<evidence type="ECO:0008006" key="10">
    <source>
        <dbReference type="Google" id="ProtNLM"/>
    </source>
</evidence>
<dbReference type="VEuPathDB" id="TriTrypDB:LdCL_030008600"/>
<dbReference type="NCBIfam" id="NF038013">
    <property type="entry name" value="AceTr_1"/>
    <property type="match status" value="2"/>
</dbReference>
<feature type="region of interest" description="Disordered" evidence="6">
    <location>
        <begin position="83"/>
        <end position="114"/>
    </location>
</feature>
<feature type="transmembrane region" description="Helical" evidence="7">
    <location>
        <begin position="552"/>
        <end position="572"/>
    </location>
</feature>
<sequence length="768" mass="83502">MSTGHIEGPENSLQPLMKGPRAPSDDERPHRVFKSTDGIAANMNEDLRARRSRASYDYLVGASDGRSPGNACNNFVYHSNRKPTGGRSLEYLDGDQNRTSNVTHNLGDHHDDPHYFDSDSDSGDCLLDHQIRMLEAKKAAASSRKCANPGPVGLLGFGLSTILLNLHNTGSFPLSTVIVAMGICLGGGAQFIAGLLEWVRGNTFAYVAFTSYGAFWLSLVCVWMLPNTAAGTSKLVDPASEYFVGVYLFLWGIFSFVMLLCTIRMNLAIFLVFLTVTLLFLMLGCSSMASSAVGLRAAGYEGIICGSLALYLAFAEILNEMWDRTILPVIPMTQVLGWIGALKGYKAAQLDKRNRSTRNASQHQKHESNTDCMGSNLRARRSRASYDYLVGASDGRSPGNACNNFVYHSNRKPTGGRSLEYLDGDQNRTAALREPGPGRPARLWPLDDPAEPAQHRELSAVDGDQMSTISGPNGKPAHEPVTSAAQTNADLYVFHEKYSCGNVSQTALGRQDALALNKNGKSLRESSRKLKRKRLCELQEWEYQAATAPRRCANPGPVGLLGFGLSTILLNLHNTGSFPLSTVIVAMGICLGGGAQFIAGLLEWVRGNTFAYVAFTSYGAFWLSLVCVWMLPNTAAGTSKLVDPASEYFVGVYLFLWGIFSFVMLLCTIRMNLAIFLVFLTVTLLFLMLGCSSMASSAVGLRAAGYEGIICGSLALYLAFAEILNEMWDRTILPVIPMTQVLGWLGASPEKASDSAELENHEQLPKGN</sequence>
<dbReference type="InterPro" id="IPR047623">
    <property type="entry name" value="SatP"/>
</dbReference>
<feature type="transmembrane region" description="Helical" evidence="7">
    <location>
        <begin position="267"/>
        <end position="289"/>
    </location>
</feature>
<comment type="subcellular location">
    <subcellularLocation>
        <location evidence="1">Membrane</location>
        <topology evidence="1">Multi-pass membrane protein</topology>
    </subcellularLocation>
</comment>
<dbReference type="AlphaFoldDB" id="A0A504Y1R6"/>
<evidence type="ECO:0000256" key="3">
    <source>
        <dbReference type="ARBA" id="ARBA00022692"/>
    </source>
</evidence>
<protein>
    <recommendedName>
        <fullName evidence="10">GPR1/FUN34/yaaH family</fullName>
    </recommendedName>
</protein>
<gene>
    <name evidence="8" type="ORF">CGC21_23190</name>
</gene>
<feature type="region of interest" description="Disordered" evidence="6">
    <location>
        <begin position="429"/>
        <end position="449"/>
    </location>
</feature>
<keyword evidence="5 7" id="KW-0472">Membrane</keyword>
<dbReference type="InterPro" id="IPR000791">
    <property type="entry name" value="Gpr1/Fun34/SatP-like"/>
</dbReference>
<feature type="transmembrane region" description="Helical" evidence="7">
    <location>
        <begin position="609"/>
        <end position="632"/>
    </location>
</feature>
<keyword evidence="4 7" id="KW-1133">Transmembrane helix</keyword>
<feature type="transmembrane region" description="Helical" evidence="7">
    <location>
        <begin position="172"/>
        <end position="196"/>
    </location>
</feature>
<dbReference type="GO" id="GO:0071422">
    <property type="term" value="P:succinate transmembrane transport"/>
    <property type="evidence" value="ECO:0007669"/>
    <property type="project" value="TreeGrafter"/>
</dbReference>
<dbReference type="VEuPathDB" id="TriTrypDB:LDHU3_03.0370"/>
<dbReference type="PANTHER" id="PTHR30178:SF3">
    <property type="entry name" value="SUCCINATE-ACETATE_PROTON SYMPORTER SATP"/>
    <property type="match status" value="1"/>
</dbReference>